<dbReference type="EMBL" id="BAAAEW010000042">
    <property type="protein sequence ID" value="GAA0765962.1"/>
    <property type="molecule type" value="Genomic_DNA"/>
</dbReference>
<feature type="domain" description="N-acetyltransferase" evidence="1">
    <location>
        <begin position="124"/>
        <end position="260"/>
    </location>
</feature>
<comment type="caution">
    <text evidence="2">The sequence shown here is derived from an EMBL/GenBank/DDBJ whole genome shotgun (WGS) entry which is preliminary data.</text>
</comment>
<dbReference type="Pfam" id="PF00583">
    <property type="entry name" value="Acetyltransf_1"/>
    <property type="match status" value="1"/>
</dbReference>
<dbReference type="Proteomes" id="UP001500279">
    <property type="component" value="Unassembled WGS sequence"/>
</dbReference>
<organism evidence="2 3">
    <name type="scientific">Ideonella azotifigens</name>
    <dbReference type="NCBI Taxonomy" id="513160"/>
    <lineage>
        <taxon>Bacteria</taxon>
        <taxon>Pseudomonadati</taxon>
        <taxon>Pseudomonadota</taxon>
        <taxon>Betaproteobacteria</taxon>
        <taxon>Burkholderiales</taxon>
        <taxon>Sphaerotilaceae</taxon>
        <taxon>Ideonella</taxon>
    </lineage>
</organism>
<dbReference type="InterPro" id="IPR016181">
    <property type="entry name" value="Acyl_CoA_acyltransferase"/>
</dbReference>
<dbReference type="PROSITE" id="PS51186">
    <property type="entry name" value="GNAT"/>
    <property type="match status" value="1"/>
</dbReference>
<evidence type="ECO:0000313" key="3">
    <source>
        <dbReference type="Proteomes" id="UP001500279"/>
    </source>
</evidence>
<sequence length="260" mass="28451">MDWQAAAQALVPAELAYAAFNARRTTDGDEAAVRCAPADAVPWVCDPARPRSSYYCRAVAREIAALENLELSPEAEQAAAWELWPDSVDASTSAFLQSRGYRPGYTLCYLAAAPAALAPQPATPQVQQLRPDQADLFLDLLQQHEGLQLSAEKRARKRHFYATDEFQVFLCQDSAGQPCAWATLHVSLDAGGVGFLGNSFTLPSHRRQGHHRALLQARLQRARELGLAWAFTDVAHGSPSHLGCEQAGLRTLTVNTIWQS</sequence>
<reference evidence="2 3" key="1">
    <citation type="journal article" date="2019" name="Int. J. Syst. Evol. Microbiol.">
        <title>The Global Catalogue of Microorganisms (GCM) 10K type strain sequencing project: providing services to taxonomists for standard genome sequencing and annotation.</title>
        <authorList>
            <consortium name="The Broad Institute Genomics Platform"/>
            <consortium name="The Broad Institute Genome Sequencing Center for Infectious Disease"/>
            <person name="Wu L."/>
            <person name="Ma J."/>
        </authorList>
    </citation>
    <scope>NUCLEOTIDE SEQUENCE [LARGE SCALE GENOMIC DNA]</scope>
    <source>
        <strain evidence="2 3">JCM 15503</strain>
    </source>
</reference>
<name>A0ABN1KG98_9BURK</name>
<dbReference type="Gene3D" id="3.40.630.30">
    <property type="match status" value="1"/>
</dbReference>
<evidence type="ECO:0000259" key="1">
    <source>
        <dbReference type="PROSITE" id="PS51186"/>
    </source>
</evidence>
<keyword evidence="3" id="KW-1185">Reference proteome</keyword>
<evidence type="ECO:0000313" key="2">
    <source>
        <dbReference type="EMBL" id="GAA0765962.1"/>
    </source>
</evidence>
<dbReference type="SUPFAM" id="SSF55729">
    <property type="entry name" value="Acyl-CoA N-acyltransferases (Nat)"/>
    <property type="match status" value="1"/>
</dbReference>
<gene>
    <name evidence="2" type="ORF">GCM10009107_53600</name>
</gene>
<dbReference type="RefSeq" id="WP_231010913.1">
    <property type="nucleotide sequence ID" value="NZ_BAAAEW010000042.1"/>
</dbReference>
<proteinExistence type="predicted"/>
<dbReference type="CDD" id="cd04301">
    <property type="entry name" value="NAT_SF"/>
    <property type="match status" value="1"/>
</dbReference>
<dbReference type="InterPro" id="IPR000182">
    <property type="entry name" value="GNAT_dom"/>
</dbReference>
<accession>A0ABN1KG98</accession>
<protein>
    <recommendedName>
        <fullName evidence="1">N-acetyltransferase domain-containing protein</fullName>
    </recommendedName>
</protein>